<evidence type="ECO:0000259" key="1">
    <source>
        <dbReference type="PROSITE" id="PS51819"/>
    </source>
</evidence>
<dbReference type="SUPFAM" id="SSF54593">
    <property type="entry name" value="Glyoxalase/Bleomycin resistance protein/Dihydroxybiphenyl dioxygenase"/>
    <property type="match status" value="1"/>
</dbReference>
<feature type="domain" description="VOC" evidence="1">
    <location>
        <begin position="8"/>
        <end position="132"/>
    </location>
</feature>
<dbReference type="Pfam" id="PF00903">
    <property type="entry name" value="Glyoxalase"/>
    <property type="match status" value="1"/>
</dbReference>
<keyword evidence="3" id="KW-1185">Reference proteome</keyword>
<evidence type="ECO:0000313" key="2">
    <source>
        <dbReference type="EMBL" id="GLQ16455.1"/>
    </source>
</evidence>
<comment type="caution">
    <text evidence="2">The sequence shown here is derived from an EMBL/GenBank/DDBJ whole genome shotgun (WGS) entry which is preliminary data.</text>
</comment>
<reference evidence="2" key="1">
    <citation type="journal article" date="2014" name="Int. J. Syst. Evol. Microbiol.">
        <title>Complete genome of a new Firmicutes species belonging to the dominant human colonic microbiota ('Ruminococcus bicirculans') reveals two chromosomes and a selective capacity to utilize plant glucans.</title>
        <authorList>
            <consortium name="NISC Comparative Sequencing Program"/>
            <person name="Wegmann U."/>
            <person name="Louis P."/>
            <person name="Goesmann A."/>
            <person name="Henrissat B."/>
            <person name="Duncan S.H."/>
            <person name="Flint H.J."/>
        </authorList>
    </citation>
    <scope>NUCLEOTIDE SEQUENCE</scope>
    <source>
        <strain evidence="2">NBRC 107169</strain>
    </source>
</reference>
<dbReference type="InterPro" id="IPR029068">
    <property type="entry name" value="Glyas_Bleomycin-R_OHBP_Dase"/>
</dbReference>
<name>A0ABQ5UMD1_9HYPH</name>
<proteinExistence type="predicted"/>
<dbReference type="InterPro" id="IPR037523">
    <property type="entry name" value="VOC_core"/>
</dbReference>
<dbReference type="PROSITE" id="PS51819">
    <property type="entry name" value="VOC"/>
    <property type="match status" value="1"/>
</dbReference>
<evidence type="ECO:0000313" key="3">
    <source>
        <dbReference type="Proteomes" id="UP001161405"/>
    </source>
</evidence>
<dbReference type="InterPro" id="IPR004360">
    <property type="entry name" value="Glyas_Fos-R_dOase_dom"/>
</dbReference>
<reference evidence="2" key="2">
    <citation type="submission" date="2023-01" db="EMBL/GenBank/DDBJ databases">
        <title>Draft genome sequence of Maritalea porphyrae strain NBRC 107169.</title>
        <authorList>
            <person name="Sun Q."/>
            <person name="Mori K."/>
        </authorList>
    </citation>
    <scope>NUCLEOTIDE SEQUENCE</scope>
    <source>
        <strain evidence="2">NBRC 107169</strain>
    </source>
</reference>
<dbReference type="EMBL" id="BSNI01000002">
    <property type="protein sequence ID" value="GLQ16455.1"/>
    <property type="molecule type" value="Genomic_DNA"/>
</dbReference>
<dbReference type="Gene3D" id="3.10.180.10">
    <property type="entry name" value="2,3-Dihydroxybiphenyl 1,2-Dioxygenase, domain 1"/>
    <property type="match status" value="1"/>
</dbReference>
<accession>A0ABQ5UMD1</accession>
<dbReference type="Proteomes" id="UP001161405">
    <property type="component" value="Unassembled WGS sequence"/>
</dbReference>
<protein>
    <recommendedName>
        <fullName evidence="1">VOC domain-containing protein</fullName>
    </recommendedName>
</protein>
<gene>
    <name evidence="2" type="ORF">GCM10007879_07040</name>
</gene>
<sequence>MLVPEGQYMNRLFPNLMVQDMEQTLTFYQNLGFSVLSKMPEESPVWALVELDGIKIMFQSKPSLTAEFPQLADQQSGGALTLWINTPNVKKYFERASIQCKLLKPLGVTDYNGATEFVLRDPDGFILHFSDLEM</sequence>
<organism evidence="2 3">
    <name type="scientific">Maritalea porphyrae</name>
    <dbReference type="NCBI Taxonomy" id="880732"/>
    <lineage>
        <taxon>Bacteria</taxon>
        <taxon>Pseudomonadati</taxon>
        <taxon>Pseudomonadota</taxon>
        <taxon>Alphaproteobacteria</taxon>
        <taxon>Hyphomicrobiales</taxon>
        <taxon>Devosiaceae</taxon>
        <taxon>Maritalea</taxon>
    </lineage>
</organism>